<accession>A0A2N9G592</accession>
<gene>
    <name evidence="1" type="ORF">FSB_LOCUS25719</name>
</gene>
<protein>
    <submittedName>
        <fullName evidence="1">Uncharacterized protein</fullName>
    </submittedName>
</protein>
<sequence>MTWRLLIGDTFQEEQEARAVRERRESDPEFIGAWRRVHTRNAPIFVVVSRSASDLSNGSGQNLNRCLEEIEPRLGDAAAREEFSEFSEAIGRAWELVQAWILIG</sequence>
<dbReference type="EMBL" id="OIVN01001802">
    <property type="protein sequence ID" value="SPC97837.1"/>
    <property type="molecule type" value="Genomic_DNA"/>
</dbReference>
<organism evidence="1">
    <name type="scientific">Fagus sylvatica</name>
    <name type="common">Beechnut</name>
    <dbReference type="NCBI Taxonomy" id="28930"/>
    <lineage>
        <taxon>Eukaryota</taxon>
        <taxon>Viridiplantae</taxon>
        <taxon>Streptophyta</taxon>
        <taxon>Embryophyta</taxon>
        <taxon>Tracheophyta</taxon>
        <taxon>Spermatophyta</taxon>
        <taxon>Magnoliopsida</taxon>
        <taxon>eudicotyledons</taxon>
        <taxon>Gunneridae</taxon>
        <taxon>Pentapetalae</taxon>
        <taxon>rosids</taxon>
        <taxon>fabids</taxon>
        <taxon>Fagales</taxon>
        <taxon>Fagaceae</taxon>
        <taxon>Fagus</taxon>
    </lineage>
</organism>
<proteinExistence type="predicted"/>
<reference evidence="1" key="1">
    <citation type="submission" date="2018-02" db="EMBL/GenBank/DDBJ databases">
        <authorList>
            <person name="Cohen D.B."/>
            <person name="Kent A.D."/>
        </authorList>
    </citation>
    <scope>NUCLEOTIDE SEQUENCE</scope>
</reference>
<name>A0A2N9G592_FAGSY</name>
<evidence type="ECO:0000313" key="1">
    <source>
        <dbReference type="EMBL" id="SPC97837.1"/>
    </source>
</evidence>
<dbReference type="AlphaFoldDB" id="A0A2N9G592"/>